<accession>A0AAN8DFB7</accession>
<protein>
    <submittedName>
        <fullName evidence="2">Uncharacterized protein</fullName>
    </submittedName>
</protein>
<dbReference type="AlphaFoldDB" id="A0AAN8DFB7"/>
<dbReference type="EMBL" id="JAURVH010001522">
    <property type="protein sequence ID" value="KAK5922107.1"/>
    <property type="molecule type" value="Genomic_DNA"/>
</dbReference>
<evidence type="ECO:0000256" key="1">
    <source>
        <dbReference type="SAM" id="MobiDB-lite"/>
    </source>
</evidence>
<evidence type="ECO:0000313" key="2">
    <source>
        <dbReference type="EMBL" id="KAK5922107.1"/>
    </source>
</evidence>
<evidence type="ECO:0000313" key="3">
    <source>
        <dbReference type="Proteomes" id="UP001331515"/>
    </source>
</evidence>
<organism evidence="2 3">
    <name type="scientific">Champsocephalus gunnari</name>
    <name type="common">Mackerel icefish</name>
    <dbReference type="NCBI Taxonomy" id="52237"/>
    <lineage>
        <taxon>Eukaryota</taxon>
        <taxon>Metazoa</taxon>
        <taxon>Chordata</taxon>
        <taxon>Craniata</taxon>
        <taxon>Vertebrata</taxon>
        <taxon>Euteleostomi</taxon>
        <taxon>Actinopterygii</taxon>
        <taxon>Neopterygii</taxon>
        <taxon>Teleostei</taxon>
        <taxon>Neoteleostei</taxon>
        <taxon>Acanthomorphata</taxon>
        <taxon>Eupercaria</taxon>
        <taxon>Perciformes</taxon>
        <taxon>Notothenioidei</taxon>
        <taxon>Channichthyidae</taxon>
        <taxon>Champsocephalus</taxon>
    </lineage>
</organism>
<comment type="caution">
    <text evidence="2">The sequence shown here is derived from an EMBL/GenBank/DDBJ whole genome shotgun (WGS) entry which is preliminary data.</text>
</comment>
<name>A0AAN8DFB7_CHAGU</name>
<keyword evidence="3" id="KW-1185">Reference proteome</keyword>
<proteinExistence type="predicted"/>
<reference evidence="2 3" key="1">
    <citation type="journal article" date="2023" name="Mol. Biol. Evol.">
        <title>Genomics of Secondarily Temperate Adaptation in the Only Non-Antarctic Icefish.</title>
        <authorList>
            <person name="Rivera-Colon A.G."/>
            <person name="Rayamajhi N."/>
            <person name="Minhas B.F."/>
            <person name="Madrigal G."/>
            <person name="Bilyk K.T."/>
            <person name="Yoon V."/>
            <person name="Hune M."/>
            <person name="Gregory S."/>
            <person name="Cheng C.H.C."/>
            <person name="Catchen J.M."/>
        </authorList>
    </citation>
    <scope>NUCLEOTIDE SEQUENCE [LARGE SCALE GENOMIC DNA]</scope>
    <source>
        <tissue evidence="2">White muscle</tissue>
    </source>
</reference>
<feature type="region of interest" description="Disordered" evidence="1">
    <location>
        <begin position="100"/>
        <end position="123"/>
    </location>
</feature>
<dbReference type="Proteomes" id="UP001331515">
    <property type="component" value="Unassembled WGS sequence"/>
</dbReference>
<sequence length="155" mass="16831">MSKAVRGGGVQGSGCLFSRPFFESIVFRQLRFFMGGNNLEGLVRVPSSCCFLASFFHGPQAWSLLMNTDAPSHPSSSPFTPYLIPFPILYPITTPHTGSHPAQCQMKSGTEEHKESVAPAPGGPPFTPDNAFMSCCRRGPCLHPSSLAQVSVWWV</sequence>
<gene>
    <name evidence="2" type="ORF">CgunFtcFv8_019404</name>
</gene>